<dbReference type="PANTHER" id="PTHR20916:SF26">
    <property type="entry name" value="CYSTEINE-RICH PROTEIN 2-BINDING PROTEIN"/>
    <property type="match status" value="1"/>
</dbReference>
<dbReference type="GO" id="GO:0004402">
    <property type="term" value="F:histone acetyltransferase activity"/>
    <property type="evidence" value="ECO:0007669"/>
    <property type="project" value="TreeGrafter"/>
</dbReference>
<comment type="function">
    <text evidence="7">Component of the ATAC complex, a complex with histone acetyltransferase activity on histones H3 and H4. May function as a scaffold for the ATAC complex to promote ATAC complex stability. Has also weak histone acetyltransferase activity toward histone H4. Required for the normal progression through G1 and G2/M phases of the cell cycle.</text>
</comment>
<evidence type="ECO:0000256" key="9">
    <source>
        <dbReference type="ARBA" id="ARBA00068048"/>
    </source>
</evidence>
<dbReference type="GO" id="GO:0051726">
    <property type="term" value="P:regulation of cell cycle"/>
    <property type="evidence" value="ECO:0007669"/>
    <property type="project" value="UniProtKB-ARBA"/>
</dbReference>
<feature type="region of interest" description="Disordered" evidence="13">
    <location>
        <begin position="337"/>
        <end position="412"/>
    </location>
</feature>
<evidence type="ECO:0000256" key="6">
    <source>
        <dbReference type="ARBA" id="ARBA00023242"/>
    </source>
</evidence>
<dbReference type="CDD" id="cd04301">
    <property type="entry name" value="NAT_SF"/>
    <property type="match status" value="1"/>
</dbReference>
<evidence type="ECO:0000256" key="3">
    <source>
        <dbReference type="ARBA" id="ARBA00022490"/>
    </source>
</evidence>
<dbReference type="InterPro" id="IPR016181">
    <property type="entry name" value="Acyl_CoA_acyltransferase"/>
</dbReference>
<evidence type="ECO:0000256" key="11">
    <source>
        <dbReference type="ARBA" id="ARBA00079321"/>
    </source>
</evidence>
<dbReference type="GO" id="GO:0005737">
    <property type="term" value="C:cytoplasm"/>
    <property type="evidence" value="ECO:0007669"/>
    <property type="project" value="UniProtKB-SubCell"/>
</dbReference>
<proteinExistence type="predicted"/>
<dbReference type="GO" id="GO:0140672">
    <property type="term" value="C:ATAC complex"/>
    <property type="evidence" value="ECO:0007669"/>
    <property type="project" value="UniProtKB-ARBA"/>
</dbReference>
<comment type="subunit">
    <text evidence="8">Interacts with the LIM 1 domain of CSRP2. Component of the ADA2A-containing complex (ATAC), composed of CSRP2BP, KAT2A, TADA2L, TADA3L, ZZ3, MBIP, WDR5, YEATS2, CCDC101 and DR1. In the complex, it probably interacts directly with KAT2A, MBIP and WDR5.</text>
</comment>
<dbReference type="Gene3D" id="3.40.630.30">
    <property type="match status" value="1"/>
</dbReference>
<evidence type="ECO:0000256" key="5">
    <source>
        <dbReference type="ARBA" id="ARBA00022990"/>
    </source>
</evidence>
<keyword evidence="5" id="KW-0007">Acetylation</keyword>
<dbReference type="GO" id="GO:0005634">
    <property type="term" value="C:nucleus"/>
    <property type="evidence" value="ECO:0007669"/>
    <property type="project" value="UniProtKB-SubCell"/>
</dbReference>
<dbReference type="SUPFAM" id="SSF55729">
    <property type="entry name" value="Acyl-CoA N-acyltransferases (Nat)"/>
    <property type="match status" value="1"/>
</dbReference>
<dbReference type="FunFam" id="3.40.630.30:FF:000013">
    <property type="entry name" value="cysteine-rich protein 2-binding protein-like"/>
    <property type="match status" value="1"/>
</dbReference>
<dbReference type="Pfam" id="PF00583">
    <property type="entry name" value="Acetyltransf_1"/>
    <property type="match status" value="1"/>
</dbReference>
<feature type="compositionally biased region" description="Low complexity" evidence="13">
    <location>
        <begin position="266"/>
        <end position="286"/>
    </location>
</feature>
<keyword evidence="4" id="KW-0597">Phosphoprotein</keyword>
<protein>
    <recommendedName>
        <fullName evidence="9">Cysteine-rich protein 2-binding protein</fullName>
    </recommendedName>
    <alternativeName>
        <fullName evidence="11">ADA2A-containing complex subunit 2</fullName>
    </alternativeName>
    <alternativeName>
        <fullName evidence="12">CRP2-binding partner</fullName>
    </alternativeName>
    <alternativeName>
        <fullName evidence="10">Lysine acetyltransferase 14</fullName>
    </alternativeName>
</protein>
<evidence type="ECO:0000256" key="12">
    <source>
        <dbReference type="ARBA" id="ARBA00079746"/>
    </source>
</evidence>
<evidence type="ECO:0000313" key="15">
    <source>
        <dbReference type="Ensembl" id="ENSBOBP00000023253.1"/>
    </source>
</evidence>
<keyword evidence="3" id="KW-0963">Cytoplasm</keyword>
<feature type="region of interest" description="Disordered" evidence="13">
    <location>
        <begin position="1"/>
        <end position="33"/>
    </location>
</feature>
<reference evidence="15" key="2">
    <citation type="submission" date="2025-09" db="UniProtKB">
        <authorList>
            <consortium name="Ensembl"/>
        </authorList>
    </citation>
    <scope>IDENTIFICATION</scope>
</reference>
<accession>A0A8C0FTI2</accession>
<evidence type="ECO:0000256" key="7">
    <source>
        <dbReference type="ARBA" id="ARBA00053435"/>
    </source>
</evidence>
<dbReference type="InterPro" id="IPR000182">
    <property type="entry name" value="GNAT_dom"/>
</dbReference>
<evidence type="ECO:0000256" key="8">
    <source>
        <dbReference type="ARBA" id="ARBA00064759"/>
    </source>
</evidence>
<comment type="subcellular location">
    <subcellularLocation>
        <location evidence="2">Cytoplasm</location>
    </subcellularLocation>
    <subcellularLocation>
        <location evidence="1">Nucleus</location>
    </subcellularLocation>
</comment>
<dbReference type="PANTHER" id="PTHR20916">
    <property type="entry name" value="CYSTEINE AND GLYCINE-RICH PROTEIN 2 BINDING PROTEIN"/>
    <property type="match status" value="1"/>
</dbReference>
<dbReference type="Proteomes" id="UP000694567">
    <property type="component" value="Unplaced"/>
</dbReference>
<dbReference type="Gene3D" id="3.90.980.20">
    <property type="match status" value="1"/>
</dbReference>
<organism evidence="15 16">
    <name type="scientific">Bubo bubo</name>
    <name type="common">Eurasian eagle-owl</name>
    <name type="synonym">Strix bubo</name>
    <dbReference type="NCBI Taxonomy" id="30461"/>
    <lineage>
        <taxon>Eukaryota</taxon>
        <taxon>Metazoa</taxon>
        <taxon>Chordata</taxon>
        <taxon>Craniata</taxon>
        <taxon>Vertebrata</taxon>
        <taxon>Euteleostomi</taxon>
        <taxon>Archelosauria</taxon>
        <taxon>Archosauria</taxon>
        <taxon>Dinosauria</taxon>
        <taxon>Saurischia</taxon>
        <taxon>Theropoda</taxon>
        <taxon>Coelurosauria</taxon>
        <taxon>Aves</taxon>
        <taxon>Neognathae</taxon>
        <taxon>Neoaves</taxon>
        <taxon>Telluraves</taxon>
        <taxon>Strigiformes</taxon>
        <taxon>Strigidae</taxon>
        <taxon>Bubo</taxon>
    </lineage>
</organism>
<evidence type="ECO:0000256" key="10">
    <source>
        <dbReference type="ARBA" id="ARBA00077405"/>
    </source>
</evidence>
<evidence type="ECO:0000259" key="14">
    <source>
        <dbReference type="PROSITE" id="PS51186"/>
    </source>
</evidence>
<dbReference type="AlphaFoldDB" id="A0A8C0FTI2"/>
<feature type="domain" description="N-acetyltransferase" evidence="14">
    <location>
        <begin position="590"/>
        <end position="734"/>
    </location>
</feature>
<keyword evidence="16" id="KW-1185">Reference proteome</keyword>
<evidence type="ECO:0000256" key="2">
    <source>
        <dbReference type="ARBA" id="ARBA00004496"/>
    </source>
</evidence>
<feature type="compositionally biased region" description="Basic and acidic residues" evidence="13">
    <location>
        <begin position="398"/>
        <end position="407"/>
    </location>
</feature>
<name>A0A8C0FTI2_BUBBB</name>
<feature type="compositionally biased region" description="Basic and acidic residues" evidence="13">
    <location>
        <begin position="356"/>
        <end position="377"/>
    </location>
</feature>
<dbReference type="GO" id="GO:0051302">
    <property type="term" value="P:regulation of cell division"/>
    <property type="evidence" value="ECO:0007669"/>
    <property type="project" value="UniProtKB-ARBA"/>
</dbReference>
<reference evidence="15" key="1">
    <citation type="submission" date="2025-08" db="UniProtKB">
        <authorList>
            <consortium name="Ensembl"/>
        </authorList>
    </citation>
    <scope>IDENTIFICATION</scope>
</reference>
<keyword evidence="6" id="KW-0539">Nucleus</keyword>
<dbReference type="FunFam" id="3.90.980.20:FF:000004">
    <property type="entry name" value="Cysteine-rich protein 2-binding protein-like"/>
    <property type="match status" value="1"/>
</dbReference>
<sequence length="734" mass="83414">MANNVHMSGLLSRHDDEATRTSTSEGLEEGEVEGETLLIVESEDQASVDLSHDQSGDSLNSDEGDASWMEEMSYYCEKCQKWIPASQLREQLSYLKGDNFFRFTCSDCSEDGKEQFERLRLTWQQVVMLAMYNLSLEGTGRQGYFRWKEDICAFIEKHWTFLLGNRKKTSTWWSTVAGCLSVGSPLFFRSGAQEFGEPGWWKLVHNKPPTMKPEGEKLSASALKAKGNSFPSGMPCFFFNNKLYVVVKEGVDIVLEKGEVIDFSSLSSSDRTPLTSPSPSPSLDFSAPGTPASHSATPSLLSEADLIPDVMPPQALFHDDEEMEGDGVIDPGIEYVPPPSGTAGAGNVVASRKKVKTAEQIKQEVESEEEKTERMEGDSEDPEEANASLQVRGRDKRKPQLEKDAKPRAPKHTSVSIYEEKLLLKRLEACPNAMSMTPEARRLRRKLIVRQAKRERGLPLFDLDQVVNAALLLVDGIYGAKEGVVSRSPVGQATYRTTSQDFRILDRYQTMLPAMKGYRQQTTKFLYRLVGSEDLLTDHSIVSPYTSRVLKPYIRRDYETKPPKLRLLAEIRAYPHRNDLNWKAEPEAPVDYCYVRPNHIPTINSMCHEFFWPGIDLSECLQYPDFSVVVLYKKVIIAFGFMVPDVKYNEAYISFLLVHPEWRRAGIATFMIYHLIQTCMGKDVTLHVSASNPAMLLYQKFGFKTEEYILDFYDKYYPLDSKECKHAFFLRLRR</sequence>
<dbReference type="PROSITE" id="PS51186">
    <property type="entry name" value="GNAT"/>
    <property type="match status" value="1"/>
</dbReference>
<evidence type="ECO:0000256" key="13">
    <source>
        <dbReference type="SAM" id="MobiDB-lite"/>
    </source>
</evidence>
<feature type="region of interest" description="Disordered" evidence="13">
    <location>
        <begin position="266"/>
        <end position="297"/>
    </location>
</feature>
<evidence type="ECO:0000256" key="1">
    <source>
        <dbReference type="ARBA" id="ARBA00004123"/>
    </source>
</evidence>
<evidence type="ECO:0000313" key="16">
    <source>
        <dbReference type="Proteomes" id="UP000694567"/>
    </source>
</evidence>
<evidence type="ECO:0000256" key="4">
    <source>
        <dbReference type="ARBA" id="ARBA00022553"/>
    </source>
</evidence>
<dbReference type="Ensembl" id="ENSBOBT00000023766.1">
    <property type="protein sequence ID" value="ENSBOBP00000023253.1"/>
    <property type="gene ID" value="ENSBOBG00000013933.1"/>
</dbReference>